<protein>
    <submittedName>
        <fullName evidence="1">Uncharacterized protein</fullName>
    </submittedName>
</protein>
<reference evidence="2" key="1">
    <citation type="journal article" date="2017" name="Nat. Ecol. Evol.">
        <title>Genome expansion and lineage-specific genetic innovations in the forest pathogenic fungi Armillaria.</title>
        <authorList>
            <person name="Sipos G."/>
            <person name="Prasanna A.N."/>
            <person name="Walter M.C."/>
            <person name="O'Connor E."/>
            <person name="Balint B."/>
            <person name="Krizsan K."/>
            <person name="Kiss B."/>
            <person name="Hess J."/>
            <person name="Varga T."/>
            <person name="Slot J."/>
            <person name="Riley R."/>
            <person name="Boka B."/>
            <person name="Rigling D."/>
            <person name="Barry K."/>
            <person name="Lee J."/>
            <person name="Mihaltcheva S."/>
            <person name="LaButti K."/>
            <person name="Lipzen A."/>
            <person name="Waldron R."/>
            <person name="Moloney N.M."/>
            <person name="Sperisen C."/>
            <person name="Kredics L."/>
            <person name="Vagvoelgyi C."/>
            <person name="Patrignani A."/>
            <person name="Fitzpatrick D."/>
            <person name="Nagy I."/>
            <person name="Doyle S."/>
            <person name="Anderson J.B."/>
            <person name="Grigoriev I.V."/>
            <person name="Gueldener U."/>
            <person name="Muensterkoetter M."/>
            <person name="Nagy L.G."/>
        </authorList>
    </citation>
    <scope>NUCLEOTIDE SEQUENCE [LARGE SCALE GENOMIC DNA]</scope>
    <source>
        <strain evidence="2">C18/9</strain>
    </source>
</reference>
<organism evidence="1 2">
    <name type="scientific">Armillaria ostoyae</name>
    <name type="common">Armillaria root rot fungus</name>
    <dbReference type="NCBI Taxonomy" id="47428"/>
    <lineage>
        <taxon>Eukaryota</taxon>
        <taxon>Fungi</taxon>
        <taxon>Dikarya</taxon>
        <taxon>Basidiomycota</taxon>
        <taxon>Agaricomycotina</taxon>
        <taxon>Agaricomycetes</taxon>
        <taxon>Agaricomycetidae</taxon>
        <taxon>Agaricales</taxon>
        <taxon>Marasmiineae</taxon>
        <taxon>Physalacriaceae</taxon>
        <taxon>Armillaria</taxon>
    </lineage>
</organism>
<name>A0A284RZN5_ARMOS</name>
<evidence type="ECO:0000313" key="1">
    <source>
        <dbReference type="EMBL" id="SJL14221.1"/>
    </source>
</evidence>
<evidence type="ECO:0000313" key="2">
    <source>
        <dbReference type="Proteomes" id="UP000219338"/>
    </source>
</evidence>
<gene>
    <name evidence="1" type="ORF">ARMOST_17677</name>
</gene>
<dbReference type="AlphaFoldDB" id="A0A284RZN5"/>
<accession>A0A284RZN5</accession>
<sequence length="77" mass="8580">MKGRTTIPTSTTSITERNPTIACLYIYYDLAPYTLLDLPHFMSANPCKRSKAKASSSDSRTDACNYTRSASFWCEAS</sequence>
<keyword evidence="2" id="KW-1185">Reference proteome</keyword>
<dbReference type="EMBL" id="FUEG01000023">
    <property type="protein sequence ID" value="SJL14221.1"/>
    <property type="molecule type" value="Genomic_DNA"/>
</dbReference>
<dbReference type="Proteomes" id="UP000219338">
    <property type="component" value="Unassembled WGS sequence"/>
</dbReference>
<proteinExistence type="predicted"/>